<dbReference type="GO" id="GO:0003824">
    <property type="term" value="F:catalytic activity"/>
    <property type="evidence" value="ECO:0007669"/>
    <property type="project" value="InterPro"/>
</dbReference>
<evidence type="ECO:0000313" key="5">
    <source>
        <dbReference type="EMBL" id="SHH38563.1"/>
    </source>
</evidence>
<organism evidence="5 6">
    <name type="scientific">Stutzerimonas xanthomarina DSM 18231</name>
    <dbReference type="NCBI Taxonomy" id="1403346"/>
    <lineage>
        <taxon>Bacteria</taxon>
        <taxon>Pseudomonadati</taxon>
        <taxon>Pseudomonadota</taxon>
        <taxon>Gammaproteobacteria</taxon>
        <taxon>Pseudomonadales</taxon>
        <taxon>Pseudomonadaceae</taxon>
        <taxon>Stutzerimonas</taxon>
    </lineage>
</organism>
<dbReference type="CDD" id="cd01277">
    <property type="entry name" value="HINT_subgroup"/>
    <property type="match status" value="1"/>
</dbReference>
<dbReference type="Pfam" id="PF01230">
    <property type="entry name" value="HIT"/>
    <property type="match status" value="1"/>
</dbReference>
<dbReference type="EMBL" id="FQXA01000006">
    <property type="protein sequence ID" value="SHH38563.1"/>
    <property type="molecule type" value="Genomic_DNA"/>
</dbReference>
<dbReference type="PRINTS" id="PR00332">
    <property type="entry name" value="HISTRIAD"/>
</dbReference>
<accession>A0A1M5SKY4</accession>
<protein>
    <submittedName>
        <fullName evidence="5">Histidine triad (HIT) family protein</fullName>
    </submittedName>
</protein>
<dbReference type="InterPro" id="IPR036265">
    <property type="entry name" value="HIT-like_sf"/>
</dbReference>
<evidence type="ECO:0000256" key="3">
    <source>
        <dbReference type="PROSITE-ProRule" id="PRU00464"/>
    </source>
</evidence>
<dbReference type="InterPro" id="IPR001310">
    <property type="entry name" value="Histidine_triad_HIT"/>
</dbReference>
<feature type="short sequence motif" description="Histidine triad motif" evidence="2 3">
    <location>
        <begin position="105"/>
        <end position="109"/>
    </location>
</feature>
<dbReference type="Proteomes" id="UP000184000">
    <property type="component" value="Unassembled WGS sequence"/>
</dbReference>
<proteinExistence type="predicted"/>
<evidence type="ECO:0000256" key="2">
    <source>
        <dbReference type="PIRSR" id="PIRSR601310-3"/>
    </source>
</evidence>
<name>A0A1M5SKY4_9GAMM</name>
<dbReference type="PANTHER" id="PTHR46648">
    <property type="entry name" value="HIT FAMILY PROTEIN 1"/>
    <property type="match status" value="1"/>
</dbReference>
<dbReference type="Gene3D" id="3.30.428.10">
    <property type="entry name" value="HIT-like"/>
    <property type="match status" value="1"/>
</dbReference>
<evidence type="ECO:0000256" key="1">
    <source>
        <dbReference type="PIRSR" id="PIRSR601310-1"/>
    </source>
</evidence>
<sequence length="152" mass="16558">MSLITPYDPNNIFAQIIRGDAPCYKLYEDDDVLAFLDLFPQSFGHALVIPKRSAACNILDVDTEALCKVMAVVQTLSQVIVDELQPDGVQVAQFNGAPAGQTVFHIHVHIVPRYAGEGLAIHAAGKAEPAELEKLQARLVQRLAQKTAQPDL</sequence>
<feature type="domain" description="HIT" evidence="4">
    <location>
        <begin position="12"/>
        <end position="120"/>
    </location>
</feature>
<dbReference type="GO" id="GO:0009117">
    <property type="term" value="P:nucleotide metabolic process"/>
    <property type="evidence" value="ECO:0007669"/>
    <property type="project" value="TreeGrafter"/>
</dbReference>
<dbReference type="AlphaFoldDB" id="A0A1M5SKY4"/>
<dbReference type="InterPro" id="IPR039384">
    <property type="entry name" value="HINT"/>
</dbReference>
<dbReference type="PANTHER" id="PTHR46648:SF1">
    <property type="entry name" value="ADENOSINE 5'-MONOPHOSPHORAMIDASE HNT1"/>
    <property type="match status" value="1"/>
</dbReference>
<dbReference type="PROSITE" id="PS51084">
    <property type="entry name" value="HIT_2"/>
    <property type="match status" value="1"/>
</dbReference>
<dbReference type="GeneID" id="98639117"/>
<gene>
    <name evidence="5" type="ORF">SAMN02744645_3514</name>
</gene>
<dbReference type="RefSeq" id="WP_073302426.1">
    <property type="nucleotide sequence ID" value="NZ_FQXA01000006.1"/>
</dbReference>
<reference evidence="5 6" key="1">
    <citation type="submission" date="2016-11" db="EMBL/GenBank/DDBJ databases">
        <authorList>
            <person name="Jaros S."/>
            <person name="Januszkiewicz K."/>
            <person name="Wedrychowicz H."/>
        </authorList>
    </citation>
    <scope>NUCLEOTIDE SEQUENCE [LARGE SCALE GENOMIC DNA]</scope>
    <source>
        <strain evidence="5 6">DSM 18231</strain>
    </source>
</reference>
<evidence type="ECO:0000313" key="6">
    <source>
        <dbReference type="Proteomes" id="UP000184000"/>
    </source>
</evidence>
<dbReference type="InterPro" id="IPR011146">
    <property type="entry name" value="HIT-like"/>
</dbReference>
<evidence type="ECO:0000259" key="4">
    <source>
        <dbReference type="PROSITE" id="PS51084"/>
    </source>
</evidence>
<feature type="active site" description="Tele-AMP-histidine intermediate" evidence="1">
    <location>
        <position position="107"/>
    </location>
</feature>
<dbReference type="SUPFAM" id="SSF54197">
    <property type="entry name" value="HIT-like"/>
    <property type="match status" value="1"/>
</dbReference>